<dbReference type="GO" id="GO:0015074">
    <property type="term" value="P:DNA integration"/>
    <property type="evidence" value="ECO:0007669"/>
    <property type="project" value="InterPro"/>
</dbReference>
<feature type="domain" description="Integrase catalytic" evidence="1">
    <location>
        <begin position="1093"/>
        <end position="1254"/>
    </location>
</feature>
<dbReference type="InterPro" id="IPR001584">
    <property type="entry name" value="Integrase_cat-core"/>
</dbReference>
<dbReference type="PROSITE" id="PS50994">
    <property type="entry name" value="INTEGRASE"/>
    <property type="match status" value="1"/>
</dbReference>
<proteinExistence type="predicted"/>
<gene>
    <name evidence="2" type="ORF">EVOR1521_LOCUS9498</name>
</gene>
<keyword evidence="3" id="KW-1185">Reference proteome</keyword>
<organism evidence="2 3">
    <name type="scientific">Effrenium voratum</name>
    <dbReference type="NCBI Taxonomy" id="2562239"/>
    <lineage>
        <taxon>Eukaryota</taxon>
        <taxon>Sar</taxon>
        <taxon>Alveolata</taxon>
        <taxon>Dinophyceae</taxon>
        <taxon>Suessiales</taxon>
        <taxon>Symbiodiniaceae</taxon>
        <taxon>Effrenium</taxon>
    </lineage>
</organism>
<protein>
    <recommendedName>
        <fullName evidence="1">Integrase catalytic domain-containing protein</fullName>
    </recommendedName>
</protein>
<comment type="caution">
    <text evidence="2">The sequence shown here is derived from an EMBL/GenBank/DDBJ whole genome shotgun (WGS) entry which is preliminary data.</text>
</comment>
<evidence type="ECO:0000259" key="1">
    <source>
        <dbReference type="PROSITE" id="PS50994"/>
    </source>
</evidence>
<sequence length="2108" mass="221285">MVVTVRLRNQHELDAVVEELSALLPKAQIIGRPSDVDRLLDEAGQRAQEVDRGAAQAVEETAAVAAEVAGTLAGAVGVGAAATAGLAVGIAGGAAYGLARGTGWALENTLFRPQQGSEDAAVQVFANGQRCDDINYYGRTVAAHDTQTQAAITGALLAYRTGPDQADNVYDPLYGSFAGDQGAWSTAKMYFTVPPNGTVDVYGLQILDATLETGNTAEVEEDTAASALLLRLGTASNLVMYVSAADNDYVGVTGAFLGTPSQGVWSTARLDFSVPPGGVTKLHFGAFGGSIPGLVQQSAGTLDLHSMQIRASAFEGESVSVTDLLADSLALTGSATLDGLTAQGNVGCDQLLCNDVNCTDVFTTGVDASGSSLSITGAASVGLLSSATGITGSTLTINNTANAGNFTTVGDVSTGTLTASGAATAASFAATGALTGATLTITGAASAGPLDCESLDCTFTATSGGVSTGSVVCGDATSSGTVSAPQLFASNTLIVTNTSDFSDDLFLTKMGGLEQAAANNSAASDSGPELRLLGNQSARVFLERDGGTHQCELIMINDEALVQTKSLSTQLSLTTNQRNEVEENLNLPTSEVAAHGSSIAALQSSLTTGLSNKADQSAFDVLEGVVATDGVDLKLSNYSTTAAMNGSIASANYATLATVAANYGLKTVVDQHSLDIAARITPLEVDTKVANALLGAVTAAALASKGAKADATLLASYATNAALSASFQLEGYAMTLSAFAWNIVRTYTLTPGRRYSFGCRYRLGTASNLVMYVSAADYAGVTGTFLGTASQGVWSTARLDFSVPPGGIAKLHFGAFGGSIPGLVQQSAGTLDLYSMQIRASAFEGDSVSVTDLLADSLALTGLATLDGLTAQGNVGCDQLLCNDVNCTDVFTTGVDASGAVSCAALTATGTVAGAALTSTGAVSGSSLSISGAASVGLLSSATGITGSTLTINNTANAGNFTTVGDVSTGTLTASGAATAASFAATGALTGATLTITGAASTGPLDCESLDCTFTATSGGVSTGSVVCGDVTSSGTVSAPQLFASNTLTVTNTSADVAAPQLFDSVEAKQYKRPDMNEDLRQRDLDVTQAMAFEALKADVGRQVQADLIDFSQNTRGKTKYGLVVMDVFTREAAVEPLQNKNAETVGRATKRAARELTGDDGNFVVTTDLGNEFATLDRELPENAVHRTKRPEDRNAIAVVDRGIQTLKKDLATRVARKGGQWSDHFERAAGAYNARPHETVHGAPEDVEKQPATEFRVLQDNADKFQHNKDLTDRRVKAVEDAGAFRAPTNAARSFNPQYGDAQQLGAVDSMTVRSTEGRETLLKLALPAPQGSGNAAGRLTNAHLSWRARLKPEWVAVHPANRDGSGVSPSCVHELASDISECGWDWAQIRALCVELSHEEIPLVVKFNQELDAHVDDTMKLAPIIKETIRYGSLSASHTNCALRLFAAACLHDGNPDLLVKGKLSLHQLRDKDAAYADAAENGLTWSIISSTVITRYPALCGLLQQAMNTGAQLQRQEGELQICLRLLGAWQQEAKSKPDTQVQFKEIRSKVLRTKPSCSNAAPFMYTFILRQLGPDRWDNLSLPGKGGEHLLRLRHAALRVSYIEEKPLSELELQGLPVLLALRLLLMLEVASSPPALILLHCWKQVVQEVQAVQANAIECHFSCSEIPHSKRGSLSIDILSRTTFEASVKLVAAEVEPDGAPANRSEAAAVASAALSKACEVLLFEHQIVTQLLDRKGRLPSMEHAAQAFIVKVQERGGPLLTEKWSAFTVEKPAVAGPMLTYDRHGELAECEAIVKELGFNAGDAVMRRADKVAATISGFTQSHVILRIESGLISGTAKVLAKSFTKKEWTHCAAKKEVEEVQEHWQHRIGSHVEFGVLYLKGKITAALLQEELKHLDTLQHLTIQAKPFKNVVVTKNFATNKLVLVPMTTRISTQLQKSGAQLLGELMAGPEGGLSFWLVPCFAAPKPHPEGSKGMIAPFWLVQTTEQPDEANMEVTPDLGSHNESDKLIHQVTIKVPVMKNTRPIKAGEQLIELELQGLPVLLALRLLLMLEVASSPPALILLHCWKQVVQEVQAVQANAIECHFSCSEIPHSKRGSLSI</sequence>
<dbReference type="GO" id="GO:0003676">
    <property type="term" value="F:nucleic acid binding"/>
    <property type="evidence" value="ECO:0007669"/>
    <property type="project" value="InterPro"/>
</dbReference>
<accession>A0AA36I844</accession>
<name>A0AA36I844_9DINO</name>
<dbReference type="SUPFAM" id="SSF53098">
    <property type="entry name" value="Ribonuclease H-like"/>
    <property type="match status" value="1"/>
</dbReference>
<evidence type="ECO:0000313" key="3">
    <source>
        <dbReference type="Proteomes" id="UP001178507"/>
    </source>
</evidence>
<feature type="non-terminal residue" evidence="2">
    <location>
        <position position="2108"/>
    </location>
</feature>
<reference evidence="2" key="1">
    <citation type="submission" date="2023-08" db="EMBL/GenBank/DDBJ databases">
        <authorList>
            <person name="Chen Y."/>
            <person name="Shah S."/>
            <person name="Dougan E. K."/>
            <person name="Thang M."/>
            <person name="Chan C."/>
        </authorList>
    </citation>
    <scope>NUCLEOTIDE SEQUENCE</scope>
</reference>
<dbReference type="InterPro" id="IPR036397">
    <property type="entry name" value="RNaseH_sf"/>
</dbReference>
<dbReference type="Gene3D" id="3.30.420.10">
    <property type="entry name" value="Ribonuclease H-like superfamily/Ribonuclease H"/>
    <property type="match status" value="1"/>
</dbReference>
<dbReference type="Proteomes" id="UP001178507">
    <property type="component" value="Unassembled WGS sequence"/>
</dbReference>
<dbReference type="EMBL" id="CAUJNA010000862">
    <property type="protein sequence ID" value="CAJ1381986.1"/>
    <property type="molecule type" value="Genomic_DNA"/>
</dbReference>
<dbReference type="InterPro" id="IPR012337">
    <property type="entry name" value="RNaseH-like_sf"/>
</dbReference>
<evidence type="ECO:0000313" key="2">
    <source>
        <dbReference type="EMBL" id="CAJ1381986.1"/>
    </source>
</evidence>